<protein>
    <recommendedName>
        <fullName evidence="4">Ubiquitin 3 binding protein But2 C-terminal domain-containing protein</fullName>
    </recommendedName>
</protein>
<proteinExistence type="predicted"/>
<dbReference type="EMBL" id="JAVHNQ010000003">
    <property type="protein sequence ID" value="KAK6353671.1"/>
    <property type="molecule type" value="Genomic_DNA"/>
</dbReference>
<evidence type="ECO:0000256" key="1">
    <source>
        <dbReference type="SAM" id="SignalP"/>
    </source>
</evidence>
<feature type="signal peptide" evidence="1">
    <location>
        <begin position="1"/>
        <end position="18"/>
    </location>
</feature>
<evidence type="ECO:0000313" key="2">
    <source>
        <dbReference type="EMBL" id="KAK6353671.1"/>
    </source>
</evidence>
<keyword evidence="3" id="KW-1185">Reference proteome</keyword>
<evidence type="ECO:0000313" key="3">
    <source>
        <dbReference type="Proteomes" id="UP001375240"/>
    </source>
</evidence>
<sequence length="367" mass="38429">MLLKSLTLGLGFASSAFAAAVDLKVRTNPKPGCNVDNCLRAVRAVQPSTRLAQASLDCASFLGLAGAFAAAAPTDIITVMETVTVPETSTITVQSTNTIEVHITSTETSGPTKTVTLTSPPPAIFTPLDRRGNAPLLPSYATGPCSVASRFTSACACIGVASPLPPPVQQLVTTVTVTETKSFVETTVAATETTVTIVDATETVRPPMVTHVVLQFKLSVEYPSSAENPTAYVKCYSLEQGSICVASQAPGDATTFYMPSWGGSIYTLGDTRLELGGEPSVITYVRQTRPGLPGDGYESVTCSIDGMNIVTCADVAPYSDTNIWGAMKVSSPSDPYDLLLTNSEFGQRLFGQTGISCYPVTLTAIPV</sequence>
<comment type="caution">
    <text evidence="2">The sequence shown here is derived from an EMBL/GenBank/DDBJ whole genome shotgun (WGS) entry which is preliminary data.</text>
</comment>
<reference evidence="2 3" key="1">
    <citation type="submission" date="2019-10" db="EMBL/GenBank/DDBJ databases">
        <authorList>
            <person name="Palmer J.M."/>
        </authorList>
    </citation>
    <scope>NUCLEOTIDE SEQUENCE [LARGE SCALE GENOMIC DNA]</scope>
    <source>
        <strain evidence="2 3">TWF696</strain>
    </source>
</reference>
<dbReference type="AlphaFoldDB" id="A0AAV9V806"/>
<dbReference type="Proteomes" id="UP001375240">
    <property type="component" value="Unassembled WGS sequence"/>
</dbReference>
<organism evidence="2 3">
    <name type="scientific">Orbilia brochopaga</name>
    <dbReference type="NCBI Taxonomy" id="3140254"/>
    <lineage>
        <taxon>Eukaryota</taxon>
        <taxon>Fungi</taxon>
        <taxon>Dikarya</taxon>
        <taxon>Ascomycota</taxon>
        <taxon>Pezizomycotina</taxon>
        <taxon>Orbiliomycetes</taxon>
        <taxon>Orbiliales</taxon>
        <taxon>Orbiliaceae</taxon>
        <taxon>Orbilia</taxon>
    </lineage>
</organism>
<feature type="chain" id="PRO_5043687462" description="Ubiquitin 3 binding protein But2 C-terminal domain-containing protein" evidence="1">
    <location>
        <begin position="19"/>
        <end position="367"/>
    </location>
</feature>
<keyword evidence="1" id="KW-0732">Signal</keyword>
<gene>
    <name evidence="2" type="ORF">TWF696_005633</name>
</gene>
<accession>A0AAV9V806</accession>
<evidence type="ECO:0008006" key="4">
    <source>
        <dbReference type="Google" id="ProtNLM"/>
    </source>
</evidence>
<name>A0AAV9V806_9PEZI</name>